<evidence type="ECO:0000256" key="17">
    <source>
        <dbReference type="ARBA" id="ARBA00023242"/>
    </source>
</evidence>
<dbReference type="SUPFAM" id="SSF52540">
    <property type="entry name" value="P-loop containing nucleoside triphosphate hydrolases"/>
    <property type="match status" value="1"/>
</dbReference>
<evidence type="ECO:0000256" key="19">
    <source>
        <dbReference type="PROSITE-ProRule" id="PRU00657"/>
    </source>
</evidence>
<evidence type="ECO:0000259" key="21">
    <source>
        <dbReference type="PROSITE" id="PS50142"/>
    </source>
</evidence>
<evidence type="ECO:0000256" key="14">
    <source>
        <dbReference type="ARBA" id="ARBA00022884"/>
    </source>
</evidence>
<evidence type="ECO:0000256" key="6">
    <source>
        <dbReference type="ARBA" id="ARBA00022723"/>
    </source>
</evidence>
<dbReference type="GO" id="GO:0005737">
    <property type="term" value="C:cytoplasm"/>
    <property type="evidence" value="ECO:0007669"/>
    <property type="project" value="TreeGrafter"/>
</dbReference>
<dbReference type="FunFam" id="3.30.160.380:FF:000001">
    <property type="entry name" value="Endoribonuclease dicer-like 1"/>
    <property type="match status" value="1"/>
</dbReference>
<dbReference type="Proteomes" id="UP000652761">
    <property type="component" value="Unassembled WGS sequence"/>
</dbReference>
<dbReference type="GO" id="GO:0046872">
    <property type="term" value="F:metal ion binding"/>
    <property type="evidence" value="ECO:0007669"/>
    <property type="project" value="UniProtKB-KW"/>
</dbReference>
<dbReference type="SUPFAM" id="SSF69065">
    <property type="entry name" value="RNase III domain-like"/>
    <property type="match status" value="2"/>
</dbReference>
<dbReference type="Gene3D" id="3.40.50.300">
    <property type="entry name" value="P-loop containing nucleotide triphosphate hydrolases"/>
    <property type="match status" value="1"/>
</dbReference>
<comment type="caution">
    <text evidence="25">The sequence shown here is derived from an EMBL/GenBank/DDBJ whole genome shotgun (WGS) entry which is preliminary data.</text>
</comment>
<dbReference type="PROSITE" id="PS50821">
    <property type="entry name" value="PAZ"/>
    <property type="match status" value="1"/>
</dbReference>
<keyword evidence="13" id="KW-0460">Magnesium</keyword>
<dbReference type="InterPro" id="IPR027417">
    <property type="entry name" value="P-loop_NTPase"/>
</dbReference>
<evidence type="ECO:0000256" key="15">
    <source>
        <dbReference type="ARBA" id="ARBA00023158"/>
    </source>
</evidence>
<evidence type="ECO:0000256" key="16">
    <source>
        <dbReference type="ARBA" id="ARBA00023211"/>
    </source>
</evidence>
<evidence type="ECO:0000256" key="9">
    <source>
        <dbReference type="ARBA" id="ARBA00022759"/>
    </source>
</evidence>
<gene>
    <name evidence="25" type="ORF">Taro_031222</name>
</gene>
<dbReference type="GO" id="GO:0004386">
    <property type="term" value="F:helicase activity"/>
    <property type="evidence" value="ECO:0007669"/>
    <property type="project" value="UniProtKB-KW"/>
</dbReference>
<dbReference type="FunFam" id="3.40.50.300:FF:000420">
    <property type="entry name" value="Endoribonuclease dicer-like 1"/>
    <property type="match status" value="1"/>
</dbReference>
<dbReference type="Pfam" id="PF03368">
    <property type="entry name" value="Dicer_dimer"/>
    <property type="match status" value="1"/>
</dbReference>
<dbReference type="PANTHER" id="PTHR14950:SF46">
    <property type="entry name" value="ENDORIBONUCLEASE DICER HOMOLOG 3"/>
    <property type="match status" value="1"/>
</dbReference>
<feature type="domain" description="RNase III" evidence="21">
    <location>
        <begin position="801"/>
        <end position="970"/>
    </location>
</feature>
<dbReference type="SUPFAM" id="SSF54768">
    <property type="entry name" value="dsRNA-binding domain-like"/>
    <property type="match status" value="1"/>
</dbReference>
<evidence type="ECO:0000256" key="2">
    <source>
        <dbReference type="ARBA" id="ARBA00001946"/>
    </source>
</evidence>
<evidence type="ECO:0000256" key="13">
    <source>
        <dbReference type="ARBA" id="ARBA00022842"/>
    </source>
</evidence>
<keyword evidence="26" id="KW-1185">Reference proteome</keyword>
<keyword evidence="12" id="KW-0067">ATP-binding</keyword>
<dbReference type="EMBL" id="NMUH01002200">
    <property type="protein sequence ID" value="MQL98516.1"/>
    <property type="molecule type" value="Genomic_DNA"/>
</dbReference>
<evidence type="ECO:0000313" key="25">
    <source>
        <dbReference type="EMBL" id="MQL98516.1"/>
    </source>
</evidence>
<evidence type="ECO:0000256" key="10">
    <source>
        <dbReference type="ARBA" id="ARBA00022801"/>
    </source>
</evidence>
<sequence>MLVWLIICSFALGVSSTSDCEGQMSELESILDCKIYAVSDRFELEQLVPSAKEINRFYDPKSSLHDGLKAAIDSSWLKFDTLLANLIDSQSTQLHDTDDAVKASRRRLSSYHAKISHCMEELGLICAIEHEQLLKTESGSSEAKKMGCISPKLYELMRIFQSFGVSKEVLCLIFVERIITAKVTAQFIKKVSFLSHFKVAYLTGDNLSADAPTPKIQKETLKLVHSGKVNLLFTTDVAEEGLHIPKCSCVIRFDLPKTVRSYIQSHGRARQADSHYIIMLERGNAQQRDLLFNIIRSKHSLVDTALNRESDAPIFLPCIKDKINAYCVESTGAIVTVDSSISLIHKYCEKLPRNKYFTPKPLFQISSYDGSYGCTLTLPPNAAFPMLVGPVTRSSNLAKQLVCLDACKKLHNIGALNDHLLPFTEQPKEADPVPENMQSTLGAGTTKRKELHGSTAIQTLFGTWANRPDDVTLEAYKIVFTCNKPGQKYSNFVLLIDAVLDSDVSHVEVGLNLIGKAVKSSISPCGQITLTAKQVEHAKLFHEFSFNGLFGKLFIGSRSSGVQRRFMLNPENRLSWNTSNMYLLLPIDASSTLDPESLTIDWKAIRSSVYVVDFMRNSHLMELRSPLIQRTANSLVSSTISCKAECNRSDALVHLADISVPLADIKDMVVFAVHTGKMYVVLDVASDTSANSAFDDPSAGYRNFSDYFSKKYDIVLRHPEQALLRLKHSHNPHNLLSSNSKPEGVSSCKKTNDACSVIMKPRSYAHMPAELLIHVDVSVDVWRSFYLLPSLMYRLESLMLASQLKREIASNCTVSSFLILEAITTLRCCEDFSLERLELLGDSVLKCAVSCNLFLKYPQKHEGQLSTCRSRAVCNATLHKLGTSRNLQGYIRDSAFDPRCWVAPGQACLRPVHCKCDADFNKIPMKIKYEKEDSSMVIGKSCDNGHRWLCSKTIADCVEALIGAYYIGGGLNAALSFMKWLGMDVDIKPVWVEEALKTASLWSYLPKLEDLEQLESKLKYTFSVRGLLLEAVTHASQLESGVSYCYQRLEFLGDSVLDLLITWHLFKCHREIDPGELTDLRSANVNNENFARVAVRNKFQNHLQHGSGTLLGQVCGYIKSIENHNDSCPGSSNVPKVLGDIVESIAGAVFIDSNLDLDKVWELFEPLLSPIVTPDILELPPLRELTELCASCGYFIDTKCRDEGDIVVAELKIQLKDVLLVRQGHDRNRKAAKASAAILLLKDLEEKGLLHAKNASKRKQPDSSDATEDVVTFMLSTQHELEESSAAKKPKTYTGASFGKPFVDSFPSGDNHCSSESKVNFNSQDSVPVSLPVKMQKGGPRIALHQLCQKLLWPLPSFESEETRASAGEGPGKRKGFNSFVSKIKLCPPNLDVIEITGEGRSDKKSSQDSAALLMLYQLQTRGRCHIEEL</sequence>
<dbReference type="GO" id="GO:0004525">
    <property type="term" value="F:ribonuclease III activity"/>
    <property type="evidence" value="ECO:0007669"/>
    <property type="project" value="InterPro"/>
</dbReference>
<dbReference type="GO" id="GO:0005634">
    <property type="term" value="C:nucleus"/>
    <property type="evidence" value="ECO:0007669"/>
    <property type="project" value="UniProtKB-SubCell"/>
</dbReference>
<dbReference type="GO" id="GO:0005524">
    <property type="term" value="F:ATP binding"/>
    <property type="evidence" value="ECO:0007669"/>
    <property type="project" value="UniProtKB-KW"/>
</dbReference>
<comment type="subunit">
    <text evidence="4">May interact with ARGONAUTE1 or PINHEAD through their common PAZ domains.</text>
</comment>
<keyword evidence="14 19" id="KW-0694">RNA-binding</keyword>
<evidence type="ECO:0000256" key="20">
    <source>
        <dbReference type="SAM" id="SignalP"/>
    </source>
</evidence>
<keyword evidence="8" id="KW-0547">Nucleotide-binding</keyword>
<feature type="domain" description="Dicer dsRNA-binding fold" evidence="24">
    <location>
        <begin position="340"/>
        <end position="430"/>
    </location>
</feature>
<protein>
    <recommendedName>
        <fullName evidence="27">Dicer-like 3</fullName>
    </recommendedName>
</protein>
<dbReference type="InterPro" id="IPR036085">
    <property type="entry name" value="PAZ_dom_sf"/>
</dbReference>
<keyword evidence="9" id="KW-0255">Endonuclease</keyword>
<dbReference type="Gene3D" id="2.170.260.10">
    <property type="entry name" value="paz domain"/>
    <property type="match status" value="1"/>
</dbReference>
<dbReference type="InterPro" id="IPR003100">
    <property type="entry name" value="PAZ_dom"/>
</dbReference>
<dbReference type="Pfam" id="PF00636">
    <property type="entry name" value="Ribonuclease_3"/>
    <property type="match status" value="2"/>
</dbReference>
<dbReference type="InterPro" id="IPR000999">
    <property type="entry name" value="RNase_III_dom"/>
</dbReference>
<evidence type="ECO:0008006" key="27">
    <source>
        <dbReference type="Google" id="ProtNLM"/>
    </source>
</evidence>
<dbReference type="Gene3D" id="1.10.1520.10">
    <property type="entry name" value="Ribonuclease III domain"/>
    <property type="match status" value="2"/>
</dbReference>
<dbReference type="PROSITE" id="PS50142">
    <property type="entry name" value="RNASE_3_2"/>
    <property type="match status" value="2"/>
</dbReference>
<accession>A0A843VU29</accession>
<dbReference type="CDD" id="cd00593">
    <property type="entry name" value="RIBOc"/>
    <property type="match status" value="2"/>
</dbReference>
<dbReference type="InterPro" id="IPR001650">
    <property type="entry name" value="Helicase_C-like"/>
</dbReference>
<feature type="domain" description="Helicase C-terminal" evidence="23">
    <location>
        <begin position="152"/>
        <end position="310"/>
    </location>
</feature>
<dbReference type="PROSITE" id="PS51327">
    <property type="entry name" value="DICER_DSRBF"/>
    <property type="match status" value="1"/>
</dbReference>
<dbReference type="InterPro" id="IPR036389">
    <property type="entry name" value="RNase_III_sf"/>
</dbReference>
<comment type="similarity">
    <text evidence="18">Belongs to the helicase family. Dicer subfamily.</text>
</comment>
<keyword evidence="15" id="KW-0943">RNA-mediated gene silencing</keyword>
<dbReference type="Pfam" id="PF02170">
    <property type="entry name" value="PAZ"/>
    <property type="match status" value="1"/>
</dbReference>
<dbReference type="GO" id="GO:0003723">
    <property type="term" value="F:RNA binding"/>
    <property type="evidence" value="ECO:0007669"/>
    <property type="project" value="UniProtKB-UniRule"/>
</dbReference>
<dbReference type="SMART" id="SM00949">
    <property type="entry name" value="PAZ"/>
    <property type="match status" value="1"/>
</dbReference>
<evidence type="ECO:0000256" key="1">
    <source>
        <dbReference type="ARBA" id="ARBA00001936"/>
    </source>
</evidence>
<dbReference type="SMART" id="SM00535">
    <property type="entry name" value="RIBOc"/>
    <property type="match status" value="2"/>
</dbReference>
<dbReference type="SUPFAM" id="SSF101690">
    <property type="entry name" value="PAZ domain"/>
    <property type="match status" value="1"/>
</dbReference>
<comment type="subcellular location">
    <subcellularLocation>
        <location evidence="3">Nucleus</location>
    </subcellularLocation>
</comment>
<dbReference type="InterPro" id="IPR005034">
    <property type="entry name" value="Dicer_dimerisation"/>
</dbReference>
<evidence type="ECO:0000256" key="7">
    <source>
        <dbReference type="ARBA" id="ARBA00022737"/>
    </source>
</evidence>
<dbReference type="Gene3D" id="3.30.160.20">
    <property type="match status" value="1"/>
</dbReference>
<keyword evidence="6" id="KW-0479">Metal-binding</keyword>
<dbReference type="OrthoDB" id="6513042at2759"/>
<evidence type="ECO:0000256" key="3">
    <source>
        <dbReference type="ARBA" id="ARBA00004123"/>
    </source>
</evidence>
<keyword evidence="10" id="KW-0378">Hydrolase</keyword>
<evidence type="ECO:0000313" key="26">
    <source>
        <dbReference type="Proteomes" id="UP000652761"/>
    </source>
</evidence>
<dbReference type="PROSITE" id="PS00517">
    <property type="entry name" value="RNASE_3_1"/>
    <property type="match status" value="1"/>
</dbReference>
<feature type="domain" description="PAZ" evidence="22">
    <location>
        <begin position="650"/>
        <end position="776"/>
    </location>
</feature>
<keyword evidence="16" id="KW-0464">Manganese</keyword>
<evidence type="ECO:0000259" key="23">
    <source>
        <dbReference type="PROSITE" id="PS51194"/>
    </source>
</evidence>
<dbReference type="InterPro" id="IPR038248">
    <property type="entry name" value="Dicer_dimer_sf"/>
</dbReference>
<evidence type="ECO:0000256" key="18">
    <source>
        <dbReference type="ARBA" id="ARBA00035116"/>
    </source>
</evidence>
<evidence type="ECO:0000256" key="12">
    <source>
        <dbReference type="ARBA" id="ARBA00022840"/>
    </source>
</evidence>
<feature type="domain" description="RNase III" evidence="21">
    <location>
        <begin position="1011"/>
        <end position="1154"/>
    </location>
</feature>
<dbReference type="PANTHER" id="PTHR14950">
    <property type="entry name" value="DICER-RELATED"/>
    <property type="match status" value="1"/>
</dbReference>
<keyword evidence="20" id="KW-0732">Signal</keyword>
<evidence type="ECO:0000259" key="24">
    <source>
        <dbReference type="PROSITE" id="PS51327"/>
    </source>
</evidence>
<keyword evidence="7" id="KW-0677">Repeat</keyword>
<dbReference type="GO" id="GO:0010267">
    <property type="term" value="P:ta-siRNA processing"/>
    <property type="evidence" value="ECO:0007669"/>
    <property type="project" value="UniProtKB-ARBA"/>
</dbReference>
<dbReference type="FunFam" id="1.10.1520.10:FF:000008">
    <property type="entry name" value="Dicer-like 104"/>
    <property type="match status" value="1"/>
</dbReference>
<keyword evidence="17" id="KW-0539">Nucleus</keyword>
<name>A0A843VU29_COLES</name>
<evidence type="ECO:0000256" key="11">
    <source>
        <dbReference type="ARBA" id="ARBA00022806"/>
    </source>
</evidence>
<dbReference type="PROSITE" id="PS51194">
    <property type="entry name" value="HELICASE_CTER"/>
    <property type="match status" value="1"/>
</dbReference>
<keyword evidence="5" id="KW-0540">Nuclease</keyword>
<keyword evidence="11" id="KW-0347">Helicase</keyword>
<evidence type="ECO:0000259" key="22">
    <source>
        <dbReference type="PROSITE" id="PS50821"/>
    </source>
</evidence>
<reference evidence="25" key="1">
    <citation type="submission" date="2017-07" db="EMBL/GenBank/DDBJ databases">
        <title>Taro Niue Genome Assembly and Annotation.</title>
        <authorList>
            <person name="Atibalentja N."/>
            <person name="Keating K."/>
            <person name="Fields C.J."/>
        </authorList>
    </citation>
    <scope>NUCLEOTIDE SEQUENCE</scope>
    <source>
        <strain evidence="25">Niue_2</strain>
        <tissue evidence="25">Leaf</tissue>
    </source>
</reference>
<evidence type="ECO:0000256" key="5">
    <source>
        <dbReference type="ARBA" id="ARBA00022722"/>
    </source>
</evidence>
<dbReference type="FunFam" id="1.10.1520.10:FF:000004">
    <property type="entry name" value="Endoribonuclease dicer-like 1"/>
    <property type="match status" value="1"/>
</dbReference>
<organism evidence="25 26">
    <name type="scientific">Colocasia esculenta</name>
    <name type="common">Wild taro</name>
    <name type="synonym">Arum esculentum</name>
    <dbReference type="NCBI Taxonomy" id="4460"/>
    <lineage>
        <taxon>Eukaryota</taxon>
        <taxon>Viridiplantae</taxon>
        <taxon>Streptophyta</taxon>
        <taxon>Embryophyta</taxon>
        <taxon>Tracheophyta</taxon>
        <taxon>Spermatophyta</taxon>
        <taxon>Magnoliopsida</taxon>
        <taxon>Liliopsida</taxon>
        <taxon>Araceae</taxon>
        <taxon>Aroideae</taxon>
        <taxon>Colocasieae</taxon>
        <taxon>Colocasia</taxon>
    </lineage>
</organism>
<evidence type="ECO:0000256" key="8">
    <source>
        <dbReference type="ARBA" id="ARBA00022741"/>
    </source>
</evidence>
<dbReference type="Gene3D" id="3.30.160.380">
    <property type="entry name" value="Dicer dimerisation domain"/>
    <property type="match status" value="1"/>
</dbReference>
<dbReference type="SMART" id="SM00490">
    <property type="entry name" value="HELICc"/>
    <property type="match status" value="1"/>
</dbReference>
<comment type="cofactor">
    <cofactor evidence="2">
        <name>Mg(2+)</name>
        <dbReference type="ChEBI" id="CHEBI:18420"/>
    </cofactor>
</comment>
<feature type="chain" id="PRO_5032572557" description="Dicer-like 3" evidence="20">
    <location>
        <begin position="17"/>
        <end position="1430"/>
    </location>
</feature>
<comment type="cofactor">
    <cofactor evidence="1">
        <name>Mn(2+)</name>
        <dbReference type="ChEBI" id="CHEBI:29035"/>
    </cofactor>
</comment>
<proteinExistence type="inferred from homology"/>
<feature type="signal peptide" evidence="20">
    <location>
        <begin position="1"/>
        <end position="16"/>
    </location>
</feature>
<evidence type="ECO:0000256" key="4">
    <source>
        <dbReference type="ARBA" id="ARBA00011499"/>
    </source>
</evidence>
<dbReference type="Pfam" id="PF00271">
    <property type="entry name" value="Helicase_C"/>
    <property type="match status" value="1"/>
</dbReference>